<dbReference type="PANTHER" id="PTHR31462">
    <property type="entry name" value="ENDOSOMAL/LYSOSOMAL POTASSIUM CHANNEL TMEM175"/>
    <property type="match status" value="1"/>
</dbReference>
<keyword evidence="3" id="KW-0813">Transport</keyword>
<evidence type="ECO:0000256" key="6">
    <source>
        <dbReference type="ARBA" id="ARBA00022826"/>
    </source>
</evidence>
<evidence type="ECO:0000256" key="12">
    <source>
        <dbReference type="ARBA" id="ARBA00034430"/>
    </source>
</evidence>
<name>A0A7Y9LUX9_9MICC</name>
<proteinExistence type="inferred from homology"/>
<feature type="transmembrane region" description="Helical" evidence="13">
    <location>
        <begin position="107"/>
        <end position="127"/>
    </location>
</feature>
<evidence type="ECO:0000313" key="14">
    <source>
        <dbReference type="EMBL" id="NYE96073.1"/>
    </source>
</evidence>
<dbReference type="PANTHER" id="PTHR31462:SF5">
    <property type="entry name" value="ENDOSOMAL_LYSOSOMAL PROTON CHANNEL TMEM175"/>
    <property type="match status" value="1"/>
</dbReference>
<evidence type="ECO:0000256" key="1">
    <source>
        <dbReference type="ARBA" id="ARBA00004141"/>
    </source>
</evidence>
<keyword evidence="8 13" id="KW-1133">Transmembrane helix</keyword>
<dbReference type="EMBL" id="JACBYQ010000002">
    <property type="protein sequence ID" value="NYE96073.1"/>
    <property type="molecule type" value="Genomic_DNA"/>
</dbReference>
<keyword evidence="15" id="KW-1185">Reference proteome</keyword>
<evidence type="ECO:0000256" key="3">
    <source>
        <dbReference type="ARBA" id="ARBA00022448"/>
    </source>
</evidence>
<organism evidence="14 15">
    <name type="scientific">Psychromicrobium silvestre</name>
    <dbReference type="NCBI Taxonomy" id="1645614"/>
    <lineage>
        <taxon>Bacteria</taxon>
        <taxon>Bacillati</taxon>
        <taxon>Actinomycetota</taxon>
        <taxon>Actinomycetes</taxon>
        <taxon>Micrococcales</taxon>
        <taxon>Micrococcaceae</taxon>
        <taxon>Psychromicrobium</taxon>
    </lineage>
</organism>
<feature type="transmembrane region" description="Helical" evidence="13">
    <location>
        <begin position="29"/>
        <end position="48"/>
    </location>
</feature>
<evidence type="ECO:0000256" key="13">
    <source>
        <dbReference type="SAM" id="Phobius"/>
    </source>
</evidence>
<reference evidence="14 15" key="1">
    <citation type="submission" date="2020-07" db="EMBL/GenBank/DDBJ databases">
        <title>Sequencing the genomes of 1000 actinobacteria strains.</title>
        <authorList>
            <person name="Klenk H.-P."/>
        </authorList>
    </citation>
    <scope>NUCLEOTIDE SEQUENCE [LARGE SCALE GENOMIC DNA]</scope>
    <source>
        <strain evidence="14 15">DSM 102047</strain>
    </source>
</reference>
<keyword evidence="5 13" id="KW-0812">Transmembrane</keyword>
<comment type="catalytic activity">
    <reaction evidence="12">
        <text>K(+)(in) = K(+)(out)</text>
        <dbReference type="Rhea" id="RHEA:29463"/>
        <dbReference type="ChEBI" id="CHEBI:29103"/>
    </reaction>
</comment>
<feature type="transmembrane region" description="Helical" evidence="13">
    <location>
        <begin position="198"/>
        <end position="215"/>
    </location>
</feature>
<evidence type="ECO:0000256" key="8">
    <source>
        <dbReference type="ARBA" id="ARBA00022989"/>
    </source>
</evidence>
<evidence type="ECO:0000256" key="2">
    <source>
        <dbReference type="ARBA" id="ARBA00006920"/>
    </source>
</evidence>
<keyword evidence="11" id="KW-0407">Ion channel</keyword>
<comment type="similarity">
    <text evidence="2">Belongs to the TMEM175 family.</text>
</comment>
<comment type="subcellular location">
    <subcellularLocation>
        <location evidence="1">Membrane</location>
        <topology evidence="1">Multi-pass membrane protein</topology>
    </subcellularLocation>
</comment>
<evidence type="ECO:0000256" key="10">
    <source>
        <dbReference type="ARBA" id="ARBA00023136"/>
    </source>
</evidence>
<gene>
    <name evidence="14" type="ORF">FHU41_002323</name>
</gene>
<feature type="transmembrane region" description="Helical" evidence="13">
    <location>
        <begin position="133"/>
        <end position="152"/>
    </location>
</feature>
<evidence type="ECO:0000313" key="15">
    <source>
        <dbReference type="Proteomes" id="UP000521748"/>
    </source>
</evidence>
<sequence>MSEQTPSIAERIDASTQVLRHGRSTERTVFFSDAVFAIAMTLLVLDLRVDLPANPSVEEINQAMVEKVPAFASFLLSFVLVGVNWVNHHRRFKGIKSYDARLQNFNLLFLFFVAFMPVPTSLLFANAGSPWPVVLYAVVVSGISLSLNLIWWHAHRAGLMDKMVSEALYRYSLYATAPVWGIFLLSIPFAFVGSGLALYLWILILPASVIQHRVLRRRFVRRETARFEAEDAAAAQTAE</sequence>
<evidence type="ECO:0000256" key="5">
    <source>
        <dbReference type="ARBA" id="ARBA00022692"/>
    </source>
</evidence>
<dbReference type="GO" id="GO:0005267">
    <property type="term" value="F:potassium channel activity"/>
    <property type="evidence" value="ECO:0007669"/>
    <property type="project" value="UniProtKB-KW"/>
</dbReference>
<keyword evidence="7" id="KW-0630">Potassium</keyword>
<dbReference type="GO" id="GO:0016020">
    <property type="term" value="C:membrane"/>
    <property type="evidence" value="ECO:0007669"/>
    <property type="project" value="UniProtKB-SubCell"/>
</dbReference>
<evidence type="ECO:0000256" key="4">
    <source>
        <dbReference type="ARBA" id="ARBA00022538"/>
    </source>
</evidence>
<keyword evidence="6" id="KW-0631">Potassium channel</keyword>
<protein>
    <submittedName>
        <fullName evidence="14">Putative membrane protein</fullName>
    </submittedName>
</protein>
<feature type="transmembrane region" description="Helical" evidence="13">
    <location>
        <begin position="68"/>
        <end position="86"/>
    </location>
</feature>
<dbReference type="GO" id="GO:0015252">
    <property type="term" value="F:proton channel activity"/>
    <property type="evidence" value="ECO:0007669"/>
    <property type="project" value="InterPro"/>
</dbReference>
<evidence type="ECO:0000256" key="7">
    <source>
        <dbReference type="ARBA" id="ARBA00022958"/>
    </source>
</evidence>
<dbReference type="AlphaFoldDB" id="A0A7Y9LUX9"/>
<keyword evidence="10 13" id="KW-0472">Membrane</keyword>
<keyword evidence="4" id="KW-0633">Potassium transport</keyword>
<dbReference type="InterPro" id="IPR010617">
    <property type="entry name" value="TMEM175-like"/>
</dbReference>
<accession>A0A7Y9LUX9</accession>
<evidence type="ECO:0000256" key="11">
    <source>
        <dbReference type="ARBA" id="ARBA00023303"/>
    </source>
</evidence>
<evidence type="ECO:0000256" key="9">
    <source>
        <dbReference type="ARBA" id="ARBA00023065"/>
    </source>
</evidence>
<feature type="transmembrane region" description="Helical" evidence="13">
    <location>
        <begin position="173"/>
        <end position="192"/>
    </location>
</feature>
<dbReference type="RefSeq" id="WP_179389779.1">
    <property type="nucleotide sequence ID" value="NZ_JACBYQ010000002.1"/>
</dbReference>
<keyword evidence="9" id="KW-0406">Ion transport</keyword>
<dbReference type="Pfam" id="PF06736">
    <property type="entry name" value="TMEM175"/>
    <property type="match status" value="1"/>
</dbReference>
<dbReference type="Proteomes" id="UP000521748">
    <property type="component" value="Unassembled WGS sequence"/>
</dbReference>
<comment type="caution">
    <text evidence="14">The sequence shown here is derived from an EMBL/GenBank/DDBJ whole genome shotgun (WGS) entry which is preliminary data.</text>
</comment>